<keyword evidence="2" id="KW-1185">Reference proteome</keyword>
<comment type="caution">
    <text evidence="1">The sequence shown here is derived from an EMBL/GenBank/DDBJ whole genome shotgun (WGS) entry which is preliminary data.</text>
</comment>
<organism evidence="1 2">
    <name type="scientific">Naganishia onofrii</name>
    <dbReference type="NCBI Taxonomy" id="1851511"/>
    <lineage>
        <taxon>Eukaryota</taxon>
        <taxon>Fungi</taxon>
        <taxon>Dikarya</taxon>
        <taxon>Basidiomycota</taxon>
        <taxon>Agaricomycotina</taxon>
        <taxon>Tremellomycetes</taxon>
        <taxon>Filobasidiales</taxon>
        <taxon>Filobasidiaceae</taxon>
        <taxon>Naganishia</taxon>
    </lineage>
</organism>
<sequence>MQSTGWTPPLATYIPEEDQQEADLDWMQVALDQAEEALAAKEVPVGCVFVKDGKAIAKARNRTNEWRNATLHAELVSLDKILKTHDLPLQDVTLYVTVEPCVMCASALRQVGIGKVFYGAGNERFGGCGSVLDVNDTPRIKSSLSYQALGGYYRTEAIMLLRRFYLIQNSNAPKPKNKTTRVLKTDILPIKSRTASPSSTLRGSQTPV</sequence>
<gene>
    <name evidence="1" type="ORF">QFC24_004980</name>
</gene>
<dbReference type="Proteomes" id="UP001234202">
    <property type="component" value="Unassembled WGS sequence"/>
</dbReference>
<dbReference type="EMBL" id="JASBWV010000019">
    <property type="protein sequence ID" value="KAJ9121000.1"/>
    <property type="molecule type" value="Genomic_DNA"/>
</dbReference>
<accession>A0ACC2XAF1</accession>
<evidence type="ECO:0000313" key="2">
    <source>
        <dbReference type="Proteomes" id="UP001234202"/>
    </source>
</evidence>
<reference evidence="1" key="1">
    <citation type="submission" date="2023-04" db="EMBL/GenBank/DDBJ databases">
        <title>Draft Genome sequencing of Naganishia species isolated from polar environments using Oxford Nanopore Technology.</title>
        <authorList>
            <person name="Leo P."/>
            <person name="Venkateswaran K."/>
        </authorList>
    </citation>
    <scope>NUCLEOTIDE SEQUENCE</scope>
    <source>
        <strain evidence="1">DBVPG 5303</strain>
    </source>
</reference>
<protein>
    <submittedName>
        <fullName evidence="1">Uncharacterized protein</fullName>
    </submittedName>
</protein>
<proteinExistence type="predicted"/>
<name>A0ACC2XAF1_9TREE</name>
<evidence type="ECO:0000313" key="1">
    <source>
        <dbReference type="EMBL" id="KAJ9121000.1"/>
    </source>
</evidence>